<evidence type="ECO:0000256" key="4">
    <source>
        <dbReference type="ARBA" id="ARBA00022692"/>
    </source>
</evidence>
<feature type="domain" description="ABC transmembrane type-1" evidence="8">
    <location>
        <begin position="111"/>
        <end position="303"/>
    </location>
</feature>
<dbReference type="InterPro" id="IPR050366">
    <property type="entry name" value="BP-dependent_transpt_permease"/>
</dbReference>
<dbReference type="EMBL" id="CP049863">
    <property type="protein sequence ID" value="QIK62778.1"/>
    <property type="molecule type" value="Genomic_DNA"/>
</dbReference>
<dbReference type="Gene3D" id="1.10.3720.10">
    <property type="entry name" value="MetI-like"/>
    <property type="match status" value="1"/>
</dbReference>
<evidence type="ECO:0000313" key="10">
    <source>
        <dbReference type="Proteomes" id="UP000502677"/>
    </source>
</evidence>
<dbReference type="GO" id="GO:0055085">
    <property type="term" value="P:transmembrane transport"/>
    <property type="evidence" value="ECO:0007669"/>
    <property type="project" value="InterPro"/>
</dbReference>
<dbReference type="GO" id="GO:0005886">
    <property type="term" value="C:plasma membrane"/>
    <property type="evidence" value="ECO:0007669"/>
    <property type="project" value="UniProtKB-SubCell"/>
</dbReference>
<dbReference type="Pfam" id="PF12911">
    <property type="entry name" value="OppC_N"/>
    <property type="match status" value="1"/>
</dbReference>
<name>A0A6G7XEI0_9MICO</name>
<keyword evidence="2 7" id="KW-0813">Transport</keyword>
<evidence type="ECO:0000256" key="5">
    <source>
        <dbReference type="ARBA" id="ARBA00022989"/>
    </source>
</evidence>
<dbReference type="PANTHER" id="PTHR43386:SF6">
    <property type="entry name" value="ABC TRANSPORTER PERMEASE PROTEIN"/>
    <property type="match status" value="1"/>
</dbReference>
<dbReference type="PANTHER" id="PTHR43386">
    <property type="entry name" value="OLIGOPEPTIDE TRANSPORT SYSTEM PERMEASE PROTEIN APPC"/>
    <property type="match status" value="1"/>
</dbReference>
<feature type="transmembrane region" description="Helical" evidence="7">
    <location>
        <begin position="176"/>
        <end position="195"/>
    </location>
</feature>
<reference evidence="9 10" key="1">
    <citation type="submission" date="2020-03" db="EMBL/GenBank/DDBJ databases">
        <title>Leucobacter sp. nov., isolated from beetles.</title>
        <authorList>
            <person name="Hyun D.-W."/>
            <person name="Bae J.-W."/>
        </authorList>
    </citation>
    <scope>NUCLEOTIDE SEQUENCE [LARGE SCALE GENOMIC DNA]</scope>
    <source>
        <strain evidence="9 10">HDW9C</strain>
    </source>
</reference>
<dbReference type="PROSITE" id="PS50928">
    <property type="entry name" value="ABC_TM1"/>
    <property type="match status" value="1"/>
</dbReference>
<evidence type="ECO:0000256" key="7">
    <source>
        <dbReference type="RuleBase" id="RU363032"/>
    </source>
</evidence>
<sequence length="318" mass="34726">MPENTNPRNEHFVAPFDENTFTAAVDVPKLDERRSGLWIDAWRDIRKRPMFYISVTLLLFVITAAVFPSLFTQTDPRQCDLAMSNVGPEAGHPLGFTKQGCDIYSRIVYGTSTSVSVGLIATLLIFVIGTIMGAIAGFFGKWVDAVLSRVGDIFFSIPYILAAVIVMSVLKEYRNIWVISLAIGLFAWASSARVLRAEVLRIRPADFVTASTAQGLGPWRTLWRHVLPNSMAPMIVVSTLALAASIVAEAVLSFLGVGLPTPEFISWGNDISAAQSDLRTSPGNLIFPSIALTLTVLAFILLGEVLRDALDPKARAQR</sequence>
<comment type="subcellular location">
    <subcellularLocation>
        <location evidence="1 7">Cell membrane</location>
        <topology evidence="1 7">Multi-pass membrane protein</topology>
    </subcellularLocation>
</comment>
<dbReference type="CDD" id="cd06261">
    <property type="entry name" value="TM_PBP2"/>
    <property type="match status" value="1"/>
</dbReference>
<evidence type="ECO:0000256" key="1">
    <source>
        <dbReference type="ARBA" id="ARBA00004651"/>
    </source>
</evidence>
<dbReference type="SUPFAM" id="SSF161098">
    <property type="entry name" value="MetI-like"/>
    <property type="match status" value="1"/>
</dbReference>
<dbReference type="AlphaFoldDB" id="A0A6G7XEI0"/>
<gene>
    <name evidence="9" type="ORF">G7068_05890</name>
</gene>
<dbReference type="InterPro" id="IPR035906">
    <property type="entry name" value="MetI-like_sf"/>
</dbReference>
<dbReference type="InterPro" id="IPR000515">
    <property type="entry name" value="MetI-like"/>
</dbReference>
<keyword evidence="3" id="KW-1003">Cell membrane</keyword>
<feature type="transmembrane region" description="Helical" evidence="7">
    <location>
        <begin position="115"/>
        <end position="139"/>
    </location>
</feature>
<feature type="transmembrane region" description="Helical" evidence="7">
    <location>
        <begin position="234"/>
        <end position="257"/>
    </location>
</feature>
<evidence type="ECO:0000256" key="6">
    <source>
        <dbReference type="ARBA" id="ARBA00023136"/>
    </source>
</evidence>
<evidence type="ECO:0000256" key="3">
    <source>
        <dbReference type="ARBA" id="ARBA00022475"/>
    </source>
</evidence>
<organism evidence="9 10">
    <name type="scientific">Leucobacter viscericola</name>
    <dbReference type="NCBI Taxonomy" id="2714935"/>
    <lineage>
        <taxon>Bacteria</taxon>
        <taxon>Bacillati</taxon>
        <taxon>Actinomycetota</taxon>
        <taxon>Actinomycetes</taxon>
        <taxon>Micrococcales</taxon>
        <taxon>Microbacteriaceae</taxon>
        <taxon>Leucobacter</taxon>
    </lineage>
</organism>
<evidence type="ECO:0000259" key="8">
    <source>
        <dbReference type="PROSITE" id="PS50928"/>
    </source>
</evidence>
<proteinExistence type="inferred from homology"/>
<dbReference type="Proteomes" id="UP000502677">
    <property type="component" value="Chromosome"/>
</dbReference>
<accession>A0A6G7XEI0</accession>
<keyword evidence="4 7" id="KW-0812">Transmembrane</keyword>
<dbReference type="KEGG" id="lvi:G7068_05890"/>
<dbReference type="InterPro" id="IPR025966">
    <property type="entry name" value="OppC_N"/>
</dbReference>
<keyword evidence="6 7" id="KW-0472">Membrane</keyword>
<evidence type="ECO:0000256" key="2">
    <source>
        <dbReference type="ARBA" id="ARBA00022448"/>
    </source>
</evidence>
<feature type="transmembrane region" description="Helical" evidence="7">
    <location>
        <begin position="151"/>
        <end position="170"/>
    </location>
</feature>
<evidence type="ECO:0000313" key="9">
    <source>
        <dbReference type="EMBL" id="QIK62778.1"/>
    </source>
</evidence>
<comment type="similarity">
    <text evidence="7">Belongs to the binding-protein-dependent transport system permease family.</text>
</comment>
<protein>
    <submittedName>
        <fullName evidence="9">ABC transporter permease</fullName>
    </submittedName>
</protein>
<dbReference type="RefSeq" id="WP_166290181.1">
    <property type="nucleotide sequence ID" value="NZ_CP049863.1"/>
</dbReference>
<keyword evidence="10" id="KW-1185">Reference proteome</keyword>
<feature type="transmembrane region" description="Helical" evidence="7">
    <location>
        <begin position="51"/>
        <end position="71"/>
    </location>
</feature>
<feature type="transmembrane region" description="Helical" evidence="7">
    <location>
        <begin position="285"/>
        <end position="306"/>
    </location>
</feature>
<dbReference type="Pfam" id="PF00528">
    <property type="entry name" value="BPD_transp_1"/>
    <property type="match status" value="1"/>
</dbReference>
<keyword evidence="5 7" id="KW-1133">Transmembrane helix</keyword>